<evidence type="ECO:0000313" key="1">
    <source>
        <dbReference type="EMBL" id="MBU2722834.1"/>
    </source>
</evidence>
<protein>
    <submittedName>
        <fullName evidence="1">DUF5397 family protein</fullName>
    </submittedName>
</protein>
<sequence>MSKETDELVDSITNIGKYLIKRVVDAAHDVEKRVEPSEKLTPSPVTDSVDFHIGEWRRFTEAGEAYQVVAPIKCVGDDWIMRIQLKDGSFAEYLLSRIRKNPPLQGADPF</sequence>
<dbReference type="AlphaFoldDB" id="A0A8X8G762"/>
<dbReference type="EMBL" id="JABBHS010000191">
    <property type="protein sequence ID" value="MBU2722834.1"/>
    <property type="molecule type" value="Genomic_DNA"/>
</dbReference>
<proteinExistence type="predicted"/>
<accession>A0A8X8G762</accession>
<gene>
    <name evidence="1" type="ORF">HF568_06350</name>
</gene>
<name>A0A8X8G762_ACIFI</name>
<evidence type="ECO:0000313" key="2">
    <source>
        <dbReference type="Proteomes" id="UP000887300"/>
    </source>
</evidence>
<reference evidence="1" key="1">
    <citation type="journal article" date="2021" name="ISME J.">
        <title>Genomic evolution of the class Acidithiobacillia: deep-branching Proteobacteria living in extreme acidic conditions.</title>
        <authorList>
            <person name="Moya-Beltran A."/>
            <person name="Beard S."/>
            <person name="Rojas-Villalobos C."/>
            <person name="Issotta F."/>
            <person name="Gallardo Y."/>
            <person name="Ulloa R."/>
            <person name="Giaveno A."/>
            <person name="Degli Esposti M."/>
            <person name="Johnson D.B."/>
            <person name="Quatrini R."/>
        </authorList>
    </citation>
    <scope>NUCLEOTIDE SEQUENCE</scope>
    <source>
        <strain evidence="1">DSM 583</strain>
    </source>
</reference>
<dbReference type="Proteomes" id="UP000887300">
    <property type="component" value="Unassembled WGS sequence"/>
</dbReference>
<dbReference type="RefSeq" id="WP_215886191.1">
    <property type="nucleotide sequence ID" value="NZ_CP134225.1"/>
</dbReference>
<comment type="caution">
    <text evidence="1">The sequence shown here is derived from an EMBL/GenBank/DDBJ whole genome shotgun (WGS) entry which is preliminary data.</text>
</comment>
<organism evidence="1 2">
    <name type="scientific">Acidithiobacillus ferridurans</name>
    <dbReference type="NCBI Taxonomy" id="1232575"/>
    <lineage>
        <taxon>Bacteria</taxon>
        <taxon>Pseudomonadati</taxon>
        <taxon>Pseudomonadota</taxon>
        <taxon>Acidithiobacillia</taxon>
        <taxon>Acidithiobacillales</taxon>
        <taxon>Acidithiobacillaceae</taxon>
        <taxon>Acidithiobacillus</taxon>
    </lineage>
</organism>